<comment type="similarity">
    <text evidence="1">Belongs to the peptidase S33 family.</text>
</comment>
<keyword evidence="3 6" id="KW-0378">Hydrolase</keyword>
<keyword evidence="2 4" id="KW-0732">Signal</keyword>
<evidence type="ECO:0000256" key="3">
    <source>
        <dbReference type="ARBA" id="ARBA00022801"/>
    </source>
</evidence>
<comment type="caution">
    <text evidence="6">The sequence shown here is derived from an EMBL/GenBank/DDBJ whole genome shotgun (WGS) entry which is preliminary data.</text>
</comment>
<dbReference type="GO" id="GO:0016787">
    <property type="term" value="F:hydrolase activity"/>
    <property type="evidence" value="ECO:0007669"/>
    <property type="project" value="UniProtKB-KW"/>
</dbReference>
<gene>
    <name evidence="6" type="ORF">GCM10022247_38010</name>
</gene>
<dbReference type="RefSeq" id="WP_344876564.1">
    <property type="nucleotide sequence ID" value="NZ_BAABAL010000013.1"/>
</dbReference>
<dbReference type="Gene3D" id="3.40.50.1820">
    <property type="entry name" value="alpha/beta hydrolase"/>
    <property type="match status" value="1"/>
</dbReference>
<feature type="domain" description="Peptidase S33 tripeptidyl aminopeptidase-like C-terminal" evidence="5">
    <location>
        <begin position="378"/>
        <end position="479"/>
    </location>
</feature>
<dbReference type="InterPro" id="IPR029058">
    <property type="entry name" value="AB_hydrolase_fold"/>
</dbReference>
<dbReference type="PANTHER" id="PTHR43248">
    <property type="entry name" value="2-SUCCINYL-6-HYDROXY-2,4-CYCLOHEXADIENE-1-CARBOXYLATE SYNTHASE"/>
    <property type="match status" value="1"/>
</dbReference>
<keyword evidence="7" id="KW-1185">Reference proteome</keyword>
<dbReference type="InterPro" id="IPR051601">
    <property type="entry name" value="Serine_prot/Carboxylest_S33"/>
</dbReference>
<dbReference type="Pfam" id="PF08386">
    <property type="entry name" value="Abhydrolase_4"/>
    <property type="match status" value="1"/>
</dbReference>
<feature type="chain" id="PRO_5046223173" evidence="4">
    <location>
        <begin position="23"/>
        <end position="484"/>
    </location>
</feature>
<feature type="signal peptide" evidence="4">
    <location>
        <begin position="1"/>
        <end position="22"/>
    </location>
</feature>
<name>A0ABP7SHL5_9PSEU</name>
<organism evidence="6 7">
    <name type="scientific">Allokutzneria multivorans</name>
    <dbReference type="NCBI Taxonomy" id="1142134"/>
    <lineage>
        <taxon>Bacteria</taxon>
        <taxon>Bacillati</taxon>
        <taxon>Actinomycetota</taxon>
        <taxon>Actinomycetes</taxon>
        <taxon>Pseudonocardiales</taxon>
        <taxon>Pseudonocardiaceae</taxon>
        <taxon>Allokutzneria</taxon>
    </lineage>
</organism>
<protein>
    <submittedName>
        <fullName evidence="6">Alpha/beta hydrolase</fullName>
    </submittedName>
</protein>
<dbReference type="Proteomes" id="UP001501747">
    <property type="component" value="Unassembled WGS sequence"/>
</dbReference>
<dbReference type="PANTHER" id="PTHR43248:SF29">
    <property type="entry name" value="TRIPEPTIDYL AMINOPEPTIDASE"/>
    <property type="match status" value="1"/>
</dbReference>
<accession>A0ABP7SHL5</accession>
<evidence type="ECO:0000256" key="2">
    <source>
        <dbReference type="ARBA" id="ARBA00022729"/>
    </source>
</evidence>
<evidence type="ECO:0000256" key="1">
    <source>
        <dbReference type="ARBA" id="ARBA00010088"/>
    </source>
</evidence>
<dbReference type="EMBL" id="BAABAL010000013">
    <property type="protein sequence ID" value="GAA4011885.1"/>
    <property type="molecule type" value="Genomic_DNA"/>
</dbReference>
<sequence>MRRTVTLVAVALVAAAIPGATATAEPSAVRWGACPEGASAPGLECSTVEVPLDYRQEKGREIAIAVSRLASKNPAKRRGVLLTNPGGPGIAGLTYPATLADPKWVQRLPQEVLDAYDIIGFDPRGIGHSSPVTCDLTAEQQAQATLTYANTSADVAKHAEKMKAVAEQCGRSSSAWMLPHITTANTARDMDRIREALGEKKISFVGASYGTYLGAVYATLFPQRGDRVVLDSNLGPGGYDLTAMRAFGRGLEDRFPDFAKFAAAKPELGLGRTPQEVRAKFFDLAAKLDKKPALGMDGTLFRAATFGFLYRDEDVPALADLWKELDKDQSAARSAAAAAPADNGKVGRLHVICGDSSWPKSVQSYQRDVAVDRIRHPLIGAAAANIGPCAYWPSEPVEPQVRITDRGPSNVLLVQNERDPGTPLIGAQKLRRAFGDRARLVTIDQGGHGVYVFAKNKCGNDAVNEFLLGGQLPARDATCAAEPA</sequence>
<evidence type="ECO:0000256" key="4">
    <source>
        <dbReference type="SAM" id="SignalP"/>
    </source>
</evidence>
<dbReference type="SUPFAM" id="SSF53474">
    <property type="entry name" value="alpha/beta-Hydrolases"/>
    <property type="match status" value="1"/>
</dbReference>
<reference evidence="7" key="1">
    <citation type="journal article" date="2019" name="Int. J. Syst. Evol. Microbiol.">
        <title>The Global Catalogue of Microorganisms (GCM) 10K type strain sequencing project: providing services to taxonomists for standard genome sequencing and annotation.</title>
        <authorList>
            <consortium name="The Broad Institute Genomics Platform"/>
            <consortium name="The Broad Institute Genome Sequencing Center for Infectious Disease"/>
            <person name="Wu L."/>
            <person name="Ma J."/>
        </authorList>
    </citation>
    <scope>NUCLEOTIDE SEQUENCE [LARGE SCALE GENOMIC DNA]</scope>
    <source>
        <strain evidence="7">JCM 17342</strain>
    </source>
</reference>
<proteinExistence type="inferred from homology"/>
<dbReference type="InterPro" id="IPR013595">
    <property type="entry name" value="Pept_S33_TAP-like_C"/>
</dbReference>
<evidence type="ECO:0000313" key="6">
    <source>
        <dbReference type="EMBL" id="GAA4011885.1"/>
    </source>
</evidence>
<evidence type="ECO:0000313" key="7">
    <source>
        <dbReference type="Proteomes" id="UP001501747"/>
    </source>
</evidence>
<evidence type="ECO:0000259" key="5">
    <source>
        <dbReference type="Pfam" id="PF08386"/>
    </source>
</evidence>